<sequence length="95" mass="11350">MKIRKEANKRLLMDLIQKEYRKSKVFFFLKSFISIIAIYFAFRVIFVSVSGLIFESPLPKNMYIFLFSMLFFLGLSNVVQLVEMLLNKKIEHFIK</sequence>
<gene>
    <name evidence="2" type="ORF">SporoS204_11300</name>
</gene>
<evidence type="ECO:0000256" key="1">
    <source>
        <dbReference type="SAM" id="Phobius"/>
    </source>
</evidence>
<protein>
    <submittedName>
        <fullName evidence="2">Uncharacterized protein</fullName>
    </submittedName>
</protein>
<feature type="transmembrane region" description="Helical" evidence="1">
    <location>
        <begin position="25"/>
        <end position="42"/>
    </location>
</feature>
<feature type="transmembrane region" description="Helical" evidence="1">
    <location>
        <begin position="62"/>
        <end position="86"/>
    </location>
</feature>
<accession>A0ABM6JX07</accession>
<keyword evidence="1" id="KW-0812">Transmembrane</keyword>
<keyword evidence="1" id="KW-0472">Membrane</keyword>
<proteinExistence type="predicted"/>
<evidence type="ECO:0000313" key="3">
    <source>
        <dbReference type="Proteomes" id="UP000192486"/>
    </source>
</evidence>
<keyword evidence="3" id="KW-1185">Reference proteome</keyword>
<keyword evidence="1" id="KW-1133">Transmembrane helix</keyword>
<organism evidence="2 3">
    <name type="scientific">Sporosarcina ureae</name>
    <dbReference type="NCBI Taxonomy" id="1571"/>
    <lineage>
        <taxon>Bacteria</taxon>
        <taxon>Bacillati</taxon>
        <taxon>Bacillota</taxon>
        <taxon>Bacilli</taxon>
        <taxon>Bacillales</taxon>
        <taxon>Caryophanaceae</taxon>
        <taxon>Sporosarcina</taxon>
    </lineage>
</organism>
<dbReference type="Proteomes" id="UP000192486">
    <property type="component" value="Chromosome"/>
</dbReference>
<name>A0ABM6JX07_SPOUR</name>
<dbReference type="EMBL" id="CP015108">
    <property type="protein sequence ID" value="ARF14677.1"/>
    <property type="molecule type" value="Genomic_DNA"/>
</dbReference>
<evidence type="ECO:0000313" key="2">
    <source>
        <dbReference type="EMBL" id="ARF14677.1"/>
    </source>
</evidence>
<reference evidence="2 3" key="1">
    <citation type="submission" date="2016-04" db="EMBL/GenBank/DDBJ databases">
        <title>Comparative Genomics and Epigenetics of Sporosarcina ureae.</title>
        <authorList>
            <person name="Oliver A.S."/>
            <person name="Cooper K.K."/>
        </authorList>
    </citation>
    <scope>NUCLEOTIDE SEQUENCE [LARGE SCALE GENOMIC DNA]</scope>
    <source>
        <strain evidence="2 3">S204</strain>
    </source>
</reference>